<dbReference type="Pfam" id="PF12697">
    <property type="entry name" value="Abhydrolase_6"/>
    <property type="match status" value="1"/>
</dbReference>
<evidence type="ECO:0000256" key="1">
    <source>
        <dbReference type="ARBA" id="ARBA00022801"/>
    </source>
</evidence>
<name>A0ABP7VCN8_9ACTN</name>
<comment type="caution">
    <text evidence="3">The sequence shown here is derived from an EMBL/GenBank/DDBJ whole genome shotgun (WGS) entry which is preliminary data.</text>
</comment>
<keyword evidence="4" id="KW-1185">Reference proteome</keyword>
<dbReference type="PANTHER" id="PTHR43798:SF31">
    <property type="entry name" value="AB HYDROLASE SUPERFAMILY PROTEIN YCLE"/>
    <property type="match status" value="1"/>
</dbReference>
<protein>
    <submittedName>
        <fullName evidence="3">Alpha/beta hydrolase</fullName>
    </submittedName>
</protein>
<proteinExistence type="predicted"/>
<evidence type="ECO:0000313" key="3">
    <source>
        <dbReference type="EMBL" id="GAA4064432.1"/>
    </source>
</evidence>
<keyword evidence="1 3" id="KW-0378">Hydrolase</keyword>
<dbReference type="RefSeq" id="WP_344943528.1">
    <property type="nucleotide sequence ID" value="NZ_BAAAZG010000006.1"/>
</dbReference>
<reference evidence="4" key="1">
    <citation type="journal article" date="2019" name="Int. J. Syst. Evol. Microbiol.">
        <title>The Global Catalogue of Microorganisms (GCM) 10K type strain sequencing project: providing services to taxonomists for standard genome sequencing and annotation.</title>
        <authorList>
            <consortium name="The Broad Institute Genomics Platform"/>
            <consortium name="The Broad Institute Genome Sequencing Center for Infectious Disease"/>
            <person name="Wu L."/>
            <person name="Ma J."/>
        </authorList>
    </citation>
    <scope>NUCLEOTIDE SEQUENCE [LARGE SCALE GENOMIC DNA]</scope>
    <source>
        <strain evidence="4">JCM 16702</strain>
    </source>
</reference>
<sequence>MTVNSRQATVISRDGTAIAFERSGTGPAIILVASALADRSDTAKLARLLAPHFTVINYDRRGRGASGDAADYAVEREIDDIAALIDHAGGSASLFGSSSGAVLALRAAAAGVNVERLALYEPPFVVGHDGFGPPADFARNVTSLLARGRRGEAVKYFMTEAQGMPAFMVTMMRLVPGPWSKLKAMAHTLPYDIAVMGDTQRGEPLDAEPWSRVTAPSLVLTGGKSPAGFHDAARALAGILPDCRHRTLPGLNHGAVVMAPKRIAPVLIEFLAADGHPVPDRNGHGGTHR</sequence>
<evidence type="ECO:0000313" key="4">
    <source>
        <dbReference type="Proteomes" id="UP001500683"/>
    </source>
</evidence>
<feature type="domain" description="AB hydrolase-1" evidence="2">
    <location>
        <begin position="43"/>
        <end position="264"/>
    </location>
</feature>
<dbReference type="GO" id="GO:0016787">
    <property type="term" value="F:hydrolase activity"/>
    <property type="evidence" value="ECO:0007669"/>
    <property type="project" value="UniProtKB-KW"/>
</dbReference>
<organism evidence="3 4">
    <name type="scientific">Actinomadura miaoliensis</name>
    <dbReference type="NCBI Taxonomy" id="430685"/>
    <lineage>
        <taxon>Bacteria</taxon>
        <taxon>Bacillati</taxon>
        <taxon>Actinomycetota</taxon>
        <taxon>Actinomycetes</taxon>
        <taxon>Streptosporangiales</taxon>
        <taxon>Thermomonosporaceae</taxon>
        <taxon>Actinomadura</taxon>
    </lineage>
</organism>
<dbReference type="EMBL" id="BAAAZG010000006">
    <property type="protein sequence ID" value="GAA4064432.1"/>
    <property type="molecule type" value="Genomic_DNA"/>
</dbReference>
<dbReference type="InterPro" id="IPR029058">
    <property type="entry name" value="AB_hydrolase_fold"/>
</dbReference>
<dbReference type="Proteomes" id="UP001500683">
    <property type="component" value="Unassembled WGS sequence"/>
</dbReference>
<dbReference type="PANTHER" id="PTHR43798">
    <property type="entry name" value="MONOACYLGLYCEROL LIPASE"/>
    <property type="match status" value="1"/>
</dbReference>
<dbReference type="Gene3D" id="3.40.50.1820">
    <property type="entry name" value="alpha/beta hydrolase"/>
    <property type="match status" value="1"/>
</dbReference>
<dbReference type="SUPFAM" id="SSF53474">
    <property type="entry name" value="alpha/beta-Hydrolases"/>
    <property type="match status" value="1"/>
</dbReference>
<dbReference type="InterPro" id="IPR000073">
    <property type="entry name" value="AB_hydrolase_1"/>
</dbReference>
<dbReference type="InterPro" id="IPR050266">
    <property type="entry name" value="AB_hydrolase_sf"/>
</dbReference>
<accession>A0ABP7VCN8</accession>
<gene>
    <name evidence="3" type="ORF">GCM10022214_17880</name>
</gene>
<evidence type="ECO:0000259" key="2">
    <source>
        <dbReference type="Pfam" id="PF12697"/>
    </source>
</evidence>